<comment type="caution">
    <text evidence="1">The sequence shown here is derived from an EMBL/GenBank/DDBJ whole genome shotgun (WGS) entry which is preliminary data.</text>
</comment>
<protein>
    <submittedName>
        <fullName evidence="1">Uncharacterized protein</fullName>
    </submittedName>
</protein>
<organism evidence="1 2">
    <name type="scientific">Blautia massiliensis</name>
    <name type="common">ex Durand et al. 2017</name>
    <dbReference type="NCBI Taxonomy" id="1737424"/>
    <lineage>
        <taxon>Bacteria</taxon>
        <taxon>Bacillati</taxon>
        <taxon>Bacillota</taxon>
        <taxon>Clostridia</taxon>
        <taxon>Lachnospirales</taxon>
        <taxon>Lachnospiraceae</taxon>
        <taxon>Blautia</taxon>
    </lineage>
</organism>
<sequence length="106" mass="11969">MLIRSKNKMHIVNIENGVVSAEGDGTLTFRAGKIRVVLGEYSSAQKAFKVLDMIQEAYEDEKVVEYTLALQENEFKNMTRDQLLSARAGILKKAVFQMPNESDVEE</sequence>
<dbReference type="EMBL" id="WWVW01000038">
    <property type="protein sequence ID" value="MZL78756.1"/>
    <property type="molecule type" value="Genomic_DNA"/>
</dbReference>
<reference evidence="1 2" key="1">
    <citation type="journal article" date="2019" name="Nat. Med.">
        <title>A library of human gut bacterial isolates paired with longitudinal multiomics data enables mechanistic microbiome research.</title>
        <authorList>
            <person name="Poyet M."/>
            <person name="Groussin M."/>
            <person name="Gibbons S.M."/>
            <person name="Avila-Pacheco J."/>
            <person name="Jiang X."/>
            <person name="Kearney S.M."/>
            <person name="Perrotta A.R."/>
            <person name="Berdy B."/>
            <person name="Zhao S."/>
            <person name="Lieberman T.D."/>
            <person name="Swanson P.K."/>
            <person name="Smith M."/>
            <person name="Roesemann S."/>
            <person name="Alexander J.E."/>
            <person name="Rich S.A."/>
            <person name="Livny J."/>
            <person name="Vlamakis H."/>
            <person name="Clish C."/>
            <person name="Bullock K."/>
            <person name="Deik A."/>
            <person name="Scott J."/>
            <person name="Pierce K.A."/>
            <person name="Xavier R.J."/>
            <person name="Alm E.J."/>
        </authorList>
    </citation>
    <scope>NUCLEOTIDE SEQUENCE [LARGE SCALE GENOMIC DNA]</scope>
    <source>
        <strain evidence="1 2">BIOML-A1</strain>
    </source>
</reference>
<evidence type="ECO:0000313" key="1">
    <source>
        <dbReference type="EMBL" id="MZL78756.1"/>
    </source>
</evidence>
<keyword evidence="2" id="KW-1185">Reference proteome</keyword>
<gene>
    <name evidence="1" type="ORF">GT718_15685</name>
</gene>
<name>A0ABW9X8J8_9FIRM</name>
<evidence type="ECO:0000313" key="2">
    <source>
        <dbReference type="Proteomes" id="UP000452293"/>
    </source>
</evidence>
<accession>A0ABW9X8J8</accession>
<dbReference type="Proteomes" id="UP000452293">
    <property type="component" value="Unassembled WGS sequence"/>
</dbReference>
<proteinExistence type="predicted"/>
<dbReference type="RefSeq" id="WP_129976011.1">
    <property type="nucleotide sequence ID" value="NZ_JAAIUS010000010.1"/>
</dbReference>